<organism evidence="1 2">
    <name type="scientific">Peribacillus glennii</name>
    <dbReference type="NCBI Taxonomy" id="2303991"/>
    <lineage>
        <taxon>Bacteria</taxon>
        <taxon>Bacillati</taxon>
        <taxon>Bacillota</taxon>
        <taxon>Bacilli</taxon>
        <taxon>Bacillales</taxon>
        <taxon>Bacillaceae</taxon>
        <taxon>Peribacillus</taxon>
    </lineage>
</organism>
<name>A0A372L949_9BACI</name>
<evidence type="ECO:0000313" key="2">
    <source>
        <dbReference type="Proteomes" id="UP000262939"/>
    </source>
</evidence>
<sequence length="71" mass="8038">MILYTLMPLEQIFPAAENEYSRLVTVNIGGVQLSAEMQEGRGYRVERILSTDPAHYLDQSFQPGSTVYLND</sequence>
<evidence type="ECO:0000313" key="1">
    <source>
        <dbReference type="EMBL" id="RFU61586.1"/>
    </source>
</evidence>
<proteinExistence type="predicted"/>
<protein>
    <submittedName>
        <fullName evidence="1">Ribonuclease</fullName>
    </submittedName>
</protein>
<comment type="caution">
    <text evidence="1">The sequence shown here is derived from an EMBL/GenBank/DDBJ whole genome shotgun (WGS) entry which is preliminary data.</text>
</comment>
<dbReference type="Proteomes" id="UP000262939">
    <property type="component" value="Unassembled WGS sequence"/>
</dbReference>
<accession>A0A372L949</accession>
<dbReference type="RefSeq" id="WP_117323832.1">
    <property type="nucleotide sequence ID" value="NZ_QVTD01000013.1"/>
</dbReference>
<reference evidence="1 2" key="1">
    <citation type="submission" date="2018-08" db="EMBL/GenBank/DDBJ databases">
        <title>Bacillus chawlae sp. nov., Bacillus glennii sp. nov., and Bacillus saganii sp. nov. Isolated from the Vehicle Assembly Building at Kennedy Space Center where the Viking Spacecraft were Assembled.</title>
        <authorList>
            <person name="Seuylemezian A."/>
            <person name="Vaishampayan P."/>
        </authorList>
    </citation>
    <scope>NUCLEOTIDE SEQUENCE [LARGE SCALE GENOMIC DNA]</scope>
    <source>
        <strain evidence="1 2">V44-8</strain>
    </source>
</reference>
<dbReference type="EMBL" id="QVTD01000013">
    <property type="protein sequence ID" value="RFU61586.1"/>
    <property type="molecule type" value="Genomic_DNA"/>
</dbReference>
<gene>
    <name evidence="1" type="ORF">D0466_17440</name>
</gene>
<dbReference type="Pfam" id="PF14035">
    <property type="entry name" value="YlzJ"/>
    <property type="match status" value="1"/>
</dbReference>
<dbReference type="OrthoDB" id="1683573at2"/>
<dbReference type="AlphaFoldDB" id="A0A372L949"/>
<dbReference type="InterPro" id="IPR025619">
    <property type="entry name" value="YlzJ"/>
</dbReference>
<keyword evidence="2" id="KW-1185">Reference proteome</keyword>